<dbReference type="Proteomes" id="UP000599523">
    <property type="component" value="Unassembled WGS sequence"/>
</dbReference>
<gene>
    <name evidence="1" type="ORF">GPA21_10860</name>
</gene>
<sequence>MADNSATEAAERRKTQRFVATRRGEQCFWVIIDGQRHPLSDLSLSGFAMPASSPLPAGKAFEFVLQRANVPDEIRGFAKVVNHI</sequence>
<proteinExistence type="predicted"/>
<name>A0A972FDT6_9RHOO</name>
<reference evidence="1" key="1">
    <citation type="submission" date="2019-12" db="EMBL/GenBank/DDBJ databases">
        <title>Comparative genomics gives insights into the taxonomy of the Azoarcus-Aromatoleum group and reveals separate origins of nif in the plant-associated Azoarcus and non-plant-associated Aromatoleum sub-groups.</title>
        <authorList>
            <person name="Lafos M."/>
            <person name="Maluk M."/>
            <person name="Batista M."/>
            <person name="Junghare M."/>
            <person name="Carmona M."/>
            <person name="Faoro H."/>
            <person name="Cruz L.M."/>
            <person name="Battistoni F."/>
            <person name="De Souza E."/>
            <person name="Pedrosa F."/>
            <person name="Chen W.-M."/>
            <person name="Poole P.S."/>
            <person name="Dixon R.A."/>
            <person name="James E.K."/>
        </authorList>
    </citation>
    <scope>NUCLEOTIDE SEQUENCE</scope>
    <source>
        <strain evidence="1">NSC3</strain>
    </source>
</reference>
<accession>A0A972FDT6</accession>
<dbReference type="AlphaFoldDB" id="A0A972FDT6"/>
<feature type="non-terminal residue" evidence="1">
    <location>
        <position position="84"/>
    </location>
</feature>
<protein>
    <submittedName>
        <fullName evidence="1">PilZ domain-containing protein</fullName>
    </submittedName>
</protein>
<keyword evidence="2" id="KW-1185">Reference proteome</keyword>
<comment type="caution">
    <text evidence="1">The sequence shown here is derived from an EMBL/GenBank/DDBJ whole genome shotgun (WGS) entry which is preliminary data.</text>
</comment>
<evidence type="ECO:0000313" key="1">
    <source>
        <dbReference type="EMBL" id="NMG03467.1"/>
    </source>
</evidence>
<evidence type="ECO:0000313" key="2">
    <source>
        <dbReference type="Proteomes" id="UP000599523"/>
    </source>
</evidence>
<organism evidence="1 2">
    <name type="scientific">Azoarcus taiwanensis</name>
    <dbReference type="NCBI Taxonomy" id="666964"/>
    <lineage>
        <taxon>Bacteria</taxon>
        <taxon>Pseudomonadati</taxon>
        <taxon>Pseudomonadota</taxon>
        <taxon>Betaproteobacteria</taxon>
        <taxon>Rhodocyclales</taxon>
        <taxon>Zoogloeaceae</taxon>
        <taxon>Azoarcus</taxon>
    </lineage>
</organism>
<dbReference type="EMBL" id="WTVM01000058">
    <property type="protein sequence ID" value="NMG03467.1"/>
    <property type="molecule type" value="Genomic_DNA"/>
</dbReference>